<name>A0A6N8J0Q1_9BURK</name>
<reference evidence="3 4" key="1">
    <citation type="submission" date="2019-12" db="EMBL/GenBank/DDBJ databases">
        <authorList>
            <person name="Huq M.A."/>
        </authorList>
    </citation>
    <scope>NUCLEOTIDE SEQUENCE [LARGE SCALE GENOMIC DNA]</scope>
    <source>
        <strain evidence="3 4">MAH-25</strain>
    </source>
</reference>
<organism evidence="3 4">
    <name type="scientific">Ramlibacter pinisoli</name>
    <dbReference type="NCBI Taxonomy" id="2682844"/>
    <lineage>
        <taxon>Bacteria</taxon>
        <taxon>Pseudomonadati</taxon>
        <taxon>Pseudomonadota</taxon>
        <taxon>Betaproteobacteria</taxon>
        <taxon>Burkholderiales</taxon>
        <taxon>Comamonadaceae</taxon>
        <taxon>Ramlibacter</taxon>
    </lineage>
</organism>
<evidence type="ECO:0000256" key="1">
    <source>
        <dbReference type="ARBA" id="ARBA00006987"/>
    </source>
</evidence>
<feature type="signal peptide" evidence="2">
    <location>
        <begin position="1"/>
        <end position="29"/>
    </location>
</feature>
<dbReference type="CDD" id="cd13578">
    <property type="entry name" value="PBP2_Bug27"/>
    <property type="match status" value="1"/>
</dbReference>
<feature type="chain" id="PRO_5026951655" evidence="2">
    <location>
        <begin position="30"/>
        <end position="330"/>
    </location>
</feature>
<dbReference type="SUPFAM" id="SSF53850">
    <property type="entry name" value="Periplasmic binding protein-like II"/>
    <property type="match status" value="1"/>
</dbReference>
<dbReference type="PROSITE" id="PS51318">
    <property type="entry name" value="TAT"/>
    <property type="match status" value="1"/>
</dbReference>
<dbReference type="EMBL" id="WSEL01000009">
    <property type="protein sequence ID" value="MVQ32608.1"/>
    <property type="molecule type" value="Genomic_DNA"/>
</dbReference>
<protein>
    <submittedName>
        <fullName evidence="3">Tripartite tricarboxylate transporter substrate binding protein</fullName>
    </submittedName>
</protein>
<dbReference type="Pfam" id="PF03401">
    <property type="entry name" value="TctC"/>
    <property type="match status" value="1"/>
</dbReference>
<proteinExistence type="inferred from homology"/>
<evidence type="ECO:0000313" key="3">
    <source>
        <dbReference type="EMBL" id="MVQ32608.1"/>
    </source>
</evidence>
<dbReference type="PANTHER" id="PTHR42928">
    <property type="entry name" value="TRICARBOXYLATE-BINDING PROTEIN"/>
    <property type="match status" value="1"/>
</dbReference>
<comment type="caution">
    <text evidence="3">The sequence shown here is derived from an EMBL/GenBank/DDBJ whole genome shotgun (WGS) entry which is preliminary data.</text>
</comment>
<keyword evidence="2" id="KW-0732">Signal</keyword>
<dbReference type="Gene3D" id="3.40.190.10">
    <property type="entry name" value="Periplasmic binding protein-like II"/>
    <property type="match status" value="1"/>
</dbReference>
<dbReference type="AlphaFoldDB" id="A0A6N8J0Q1"/>
<sequence>MTTEHIHRRRVLRLVGAAGLAAMAPLAWSQGTFPQKPMRIVVPFAPGTGSDVIARTVGQKITEETGQSVVIENREGGGGIVGTMNALQAQPDGYTLLMVANPFTIVAGTNLKPPYDPLRDFSPVAKVAIVPIVLTIANNLNINSVKELVAYAKANPGKLSYASSGPGTPSQLEMELFKQAAGVDIVEVPYKSTAQAMTDVIGGQIAMYPSAMPLCLQHVKAGRVRALGLFDAQRSPALPDVPHFAEALGVPGYVATPLWYGFVTRAGTPRETVSRLRDLVTRSMASKDVSEKLVPLGAHPITPSSEEFTQQMAAEVEKSARLAKTLGIVK</sequence>
<dbReference type="Gene3D" id="3.40.190.150">
    <property type="entry name" value="Bordetella uptake gene, domain 1"/>
    <property type="match status" value="1"/>
</dbReference>
<comment type="similarity">
    <text evidence="1">Belongs to the UPF0065 (bug) family.</text>
</comment>
<gene>
    <name evidence="3" type="ORF">GON04_24345</name>
</gene>
<dbReference type="InterPro" id="IPR006311">
    <property type="entry name" value="TAT_signal"/>
</dbReference>
<evidence type="ECO:0000256" key="2">
    <source>
        <dbReference type="SAM" id="SignalP"/>
    </source>
</evidence>
<dbReference type="InterPro" id="IPR042100">
    <property type="entry name" value="Bug_dom1"/>
</dbReference>
<accession>A0A6N8J0Q1</accession>
<dbReference type="RefSeq" id="WP_157400546.1">
    <property type="nucleotide sequence ID" value="NZ_WSEL01000009.1"/>
</dbReference>
<evidence type="ECO:0000313" key="4">
    <source>
        <dbReference type="Proteomes" id="UP000469385"/>
    </source>
</evidence>
<dbReference type="PANTHER" id="PTHR42928:SF5">
    <property type="entry name" value="BLR1237 PROTEIN"/>
    <property type="match status" value="1"/>
</dbReference>
<dbReference type="Proteomes" id="UP000469385">
    <property type="component" value="Unassembled WGS sequence"/>
</dbReference>
<dbReference type="InterPro" id="IPR005064">
    <property type="entry name" value="BUG"/>
</dbReference>
<dbReference type="PIRSF" id="PIRSF017082">
    <property type="entry name" value="YflP"/>
    <property type="match status" value="1"/>
</dbReference>
<keyword evidence="4" id="KW-1185">Reference proteome</keyword>